<evidence type="ECO:0000313" key="4">
    <source>
        <dbReference type="Proteomes" id="UP000805614"/>
    </source>
</evidence>
<feature type="region of interest" description="Disordered" evidence="1">
    <location>
        <begin position="110"/>
        <end position="134"/>
    </location>
</feature>
<sequence>NAGVSALILGPDGHPLYLGRTTRFATPRQRQVLRALYATCAVEGCDIPTGLCEIHHTDGWKLGSPTDIDKLAPACGFHNRWIEDNPDRVRTIRDANGRYIIHCLPPWDAKHHETDTRRSRPSRPQKSDRQPEGP</sequence>
<keyword evidence="4" id="KW-1185">Reference proteome</keyword>
<proteinExistence type="predicted"/>
<feature type="compositionally biased region" description="Basic and acidic residues" evidence="1">
    <location>
        <begin position="125"/>
        <end position="134"/>
    </location>
</feature>
<dbReference type="Proteomes" id="UP000805614">
    <property type="component" value="Unassembled WGS sequence"/>
</dbReference>
<feature type="non-terminal residue" evidence="3">
    <location>
        <position position="1"/>
    </location>
</feature>
<organism evidence="3 4">
    <name type="scientific">Actinomadura alba</name>
    <dbReference type="NCBI Taxonomy" id="406431"/>
    <lineage>
        <taxon>Bacteria</taxon>
        <taxon>Bacillati</taxon>
        <taxon>Actinomycetota</taxon>
        <taxon>Actinomycetes</taxon>
        <taxon>Streptosporangiales</taxon>
        <taxon>Thermomonosporaceae</taxon>
        <taxon>Actinomadura</taxon>
    </lineage>
</organism>
<comment type="caution">
    <text evidence="3">The sequence shown here is derived from an EMBL/GenBank/DDBJ whole genome shotgun (WGS) entry which is preliminary data.</text>
</comment>
<protein>
    <recommendedName>
        <fullName evidence="2">HNH nuclease domain-containing protein</fullName>
    </recommendedName>
</protein>
<evidence type="ECO:0000313" key="3">
    <source>
        <dbReference type="EMBL" id="MBC6466552.1"/>
    </source>
</evidence>
<evidence type="ECO:0000259" key="2">
    <source>
        <dbReference type="SMART" id="SM00507"/>
    </source>
</evidence>
<dbReference type="EMBL" id="JABVEC010000009">
    <property type="protein sequence ID" value="MBC6466552.1"/>
    <property type="molecule type" value="Genomic_DNA"/>
</dbReference>
<evidence type="ECO:0000256" key="1">
    <source>
        <dbReference type="SAM" id="MobiDB-lite"/>
    </source>
</evidence>
<dbReference type="SMART" id="SM00507">
    <property type="entry name" value="HNHc"/>
    <property type="match status" value="1"/>
</dbReference>
<dbReference type="CDD" id="cd00085">
    <property type="entry name" value="HNHc"/>
    <property type="match status" value="1"/>
</dbReference>
<gene>
    <name evidence="3" type="ORF">HKK74_13710</name>
</gene>
<reference evidence="3 4" key="1">
    <citation type="submission" date="2020-06" db="EMBL/GenBank/DDBJ databases">
        <title>Actinomadura xiongansis sp. nov., isolated from soil of Baiyangdian.</title>
        <authorList>
            <person name="Zhang X."/>
        </authorList>
    </citation>
    <scope>NUCLEOTIDE SEQUENCE [LARGE SCALE GENOMIC DNA]</scope>
    <source>
        <strain evidence="3 4">HBUM206468</strain>
    </source>
</reference>
<name>A0ABR7LNW2_9ACTN</name>
<accession>A0ABR7LNW2</accession>
<feature type="domain" description="HNH nuclease" evidence="2">
    <location>
        <begin position="28"/>
        <end position="80"/>
    </location>
</feature>
<dbReference type="InterPro" id="IPR003615">
    <property type="entry name" value="HNH_nuc"/>
</dbReference>